<proteinExistence type="predicted"/>
<protein>
    <submittedName>
        <fullName evidence="1">Uncharacterized protein</fullName>
    </submittedName>
</protein>
<organism evidence="1 2">
    <name type="scientific">Rodentibacter rarus</name>
    <dbReference type="NCBI Taxonomy" id="1908260"/>
    <lineage>
        <taxon>Bacteria</taxon>
        <taxon>Pseudomonadati</taxon>
        <taxon>Pseudomonadota</taxon>
        <taxon>Gammaproteobacteria</taxon>
        <taxon>Pasteurellales</taxon>
        <taxon>Pasteurellaceae</taxon>
        <taxon>Rodentibacter</taxon>
    </lineage>
</organism>
<dbReference type="EMBL" id="MLHJ01000032">
    <property type="protein sequence ID" value="OOF43760.1"/>
    <property type="molecule type" value="Genomic_DNA"/>
</dbReference>
<reference evidence="1 2" key="1">
    <citation type="submission" date="2016-10" db="EMBL/GenBank/DDBJ databases">
        <title>Rodentibacter gen. nov. and new species.</title>
        <authorList>
            <person name="Christensen H."/>
        </authorList>
    </citation>
    <scope>NUCLEOTIDE SEQUENCE [LARGE SCALE GENOMIC DNA]</scope>
    <source>
        <strain evidence="1 2">CCUG17206</strain>
    </source>
</reference>
<accession>A0A1V3INY8</accession>
<dbReference type="STRING" id="1908260.BKK50_04095"/>
<dbReference type="OrthoDB" id="28336at135625"/>
<gene>
    <name evidence="1" type="ORF">BKK50_04095</name>
</gene>
<comment type="caution">
    <text evidence="1">The sequence shown here is derived from an EMBL/GenBank/DDBJ whole genome shotgun (WGS) entry which is preliminary data.</text>
</comment>
<evidence type="ECO:0000313" key="2">
    <source>
        <dbReference type="Proteomes" id="UP000189433"/>
    </source>
</evidence>
<dbReference type="RefSeq" id="WP_077415603.1">
    <property type="nucleotide sequence ID" value="NZ_MLHI01000041.1"/>
</dbReference>
<sequence>MASIEDIIIPQQEIDHIMAMEKQIYFQGSAWEKKQKNQPYPYWLELRYSFFDSDGLPIPQLRAYFAYRPARRENLMPSMNFIAFYKNRRLFAVDQGENLVHVNKITHVKPIAESRICGAHYHILHGKENQETGYLLDEKYQKSNDFLELMCYFLAKFNTVAVGQIPHPILSNNGQMELL</sequence>
<dbReference type="AlphaFoldDB" id="A0A1V3INY8"/>
<name>A0A1V3INY8_9PAST</name>
<dbReference type="Proteomes" id="UP000189433">
    <property type="component" value="Unassembled WGS sequence"/>
</dbReference>
<evidence type="ECO:0000313" key="1">
    <source>
        <dbReference type="EMBL" id="OOF43760.1"/>
    </source>
</evidence>
<keyword evidence="2" id="KW-1185">Reference proteome</keyword>